<evidence type="ECO:0000313" key="2">
    <source>
        <dbReference type="Proteomes" id="UP000054217"/>
    </source>
</evidence>
<accession>A0A0C3KVS0</accession>
<name>A0A0C3KVS0_PISTI</name>
<reference evidence="2" key="2">
    <citation type="submission" date="2015-01" db="EMBL/GenBank/DDBJ databases">
        <title>Evolutionary Origins and Diversification of the Mycorrhizal Mutualists.</title>
        <authorList>
            <consortium name="DOE Joint Genome Institute"/>
            <consortium name="Mycorrhizal Genomics Consortium"/>
            <person name="Kohler A."/>
            <person name="Kuo A."/>
            <person name="Nagy L.G."/>
            <person name="Floudas D."/>
            <person name="Copeland A."/>
            <person name="Barry K.W."/>
            <person name="Cichocki N."/>
            <person name="Veneault-Fourrey C."/>
            <person name="LaButti K."/>
            <person name="Lindquist E.A."/>
            <person name="Lipzen A."/>
            <person name="Lundell T."/>
            <person name="Morin E."/>
            <person name="Murat C."/>
            <person name="Riley R."/>
            <person name="Ohm R."/>
            <person name="Sun H."/>
            <person name="Tunlid A."/>
            <person name="Henrissat B."/>
            <person name="Grigoriev I.V."/>
            <person name="Hibbett D.S."/>
            <person name="Martin F."/>
        </authorList>
    </citation>
    <scope>NUCLEOTIDE SEQUENCE [LARGE SCALE GENOMIC DNA]</scope>
    <source>
        <strain evidence="2">Marx 270</strain>
    </source>
</reference>
<proteinExistence type="predicted"/>
<dbReference type="InParanoid" id="A0A0C3KVS0"/>
<organism evidence="1 2">
    <name type="scientific">Pisolithus tinctorius Marx 270</name>
    <dbReference type="NCBI Taxonomy" id="870435"/>
    <lineage>
        <taxon>Eukaryota</taxon>
        <taxon>Fungi</taxon>
        <taxon>Dikarya</taxon>
        <taxon>Basidiomycota</taxon>
        <taxon>Agaricomycotina</taxon>
        <taxon>Agaricomycetes</taxon>
        <taxon>Agaricomycetidae</taxon>
        <taxon>Boletales</taxon>
        <taxon>Sclerodermatineae</taxon>
        <taxon>Pisolithaceae</taxon>
        <taxon>Pisolithus</taxon>
    </lineage>
</organism>
<keyword evidence="2" id="KW-1185">Reference proteome</keyword>
<dbReference type="Proteomes" id="UP000054217">
    <property type="component" value="Unassembled WGS sequence"/>
</dbReference>
<evidence type="ECO:0000313" key="1">
    <source>
        <dbReference type="EMBL" id="KIO13697.1"/>
    </source>
</evidence>
<sequence>MVSSINKTCPGTPTSPPTSDCCAHLRHLTPKPIQSSWLVLSGEGTGQMMKLLLGPLKAGAAASYAYAYSATTIN</sequence>
<gene>
    <name evidence="1" type="ORF">M404DRAFT_993242</name>
</gene>
<dbReference type="AlphaFoldDB" id="A0A0C3KVS0"/>
<reference evidence="1 2" key="1">
    <citation type="submission" date="2014-04" db="EMBL/GenBank/DDBJ databases">
        <authorList>
            <consortium name="DOE Joint Genome Institute"/>
            <person name="Kuo A."/>
            <person name="Kohler A."/>
            <person name="Costa M.D."/>
            <person name="Nagy L.G."/>
            <person name="Floudas D."/>
            <person name="Copeland A."/>
            <person name="Barry K.W."/>
            <person name="Cichocki N."/>
            <person name="Veneault-Fourrey C."/>
            <person name="LaButti K."/>
            <person name="Lindquist E.A."/>
            <person name="Lipzen A."/>
            <person name="Lundell T."/>
            <person name="Morin E."/>
            <person name="Murat C."/>
            <person name="Sun H."/>
            <person name="Tunlid A."/>
            <person name="Henrissat B."/>
            <person name="Grigoriev I.V."/>
            <person name="Hibbett D.S."/>
            <person name="Martin F."/>
            <person name="Nordberg H.P."/>
            <person name="Cantor M.N."/>
            <person name="Hua S.X."/>
        </authorList>
    </citation>
    <scope>NUCLEOTIDE SEQUENCE [LARGE SCALE GENOMIC DNA]</scope>
    <source>
        <strain evidence="1 2">Marx 270</strain>
    </source>
</reference>
<dbReference type="EMBL" id="KN831946">
    <property type="protein sequence ID" value="KIO13697.1"/>
    <property type="molecule type" value="Genomic_DNA"/>
</dbReference>
<dbReference type="HOGENOM" id="CLU_2688805_0_0_1"/>
<protein>
    <submittedName>
        <fullName evidence="1">Uncharacterized protein</fullName>
    </submittedName>
</protein>